<gene>
    <name evidence="4" type="ORF">BSAE_1875</name>
</gene>
<dbReference type="Proteomes" id="UP000029040">
    <property type="component" value="Unassembled WGS sequence"/>
</dbReference>
<dbReference type="RefSeq" id="WP_239645277.1">
    <property type="nucleotide sequence ID" value="NZ_JDTM01000024.1"/>
</dbReference>
<dbReference type="InterPro" id="IPR050922">
    <property type="entry name" value="LytR/CpsA/Psr_CW_biosynth"/>
</dbReference>
<accession>A0A087CPH3</accession>
<dbReference type="PANTHER" id="PTHR33392">
    <property type="entry name" value="POLYISOPRENYL-TEICHOIC ACID--PEPTIDOGLYCAN TEICHOIC ACID TRANSFERASE TAGU"/>
    <property type="match status" value="1"/>
</dbReference>
<evidence type="ECO:0000256" key="2">
    <source>
        <dbReference type="SAM" id="Phobius"/>
    </source>
</evidence>
<reference evidence="4 5" key="1">
    <citation type="submission" date="2014-03" db="EMBL/GenBank/DDBJ databases">
        <title>Genomics of Bifidobacteria.</title>
        <authorList>
            <person name="Ventura M."/>
            <person name="Milani C."/>
            <person name="Lugli G.A."/>
        </authorList>
    </citation>
    <scope>NUCLEOTIDE SEQUENCE [LARGE SCALE GENOMIC DNA]</scope>
    <source>
        <strain evidence="4 5">LMG 14934</strain>
    </source>
</reference>
<evidence type="ECO:0000313" key="4">
    <source>
        <dbReference type="EMBL" id="KFI85173.1"/>
    </source>
</evidence>
<comment type="caution">
    <text evidence="4">The sequence shown here is derived from an EMBL/GenBank/DDBJ whole genome shotgun (WGS) entry which is preliminary data.</text>
</comment>
<dbReference type="Pfam" id="PF03816">
    <property type="entry name" value="LytR_cpsA_psr"/>
    <property type="match status" value="1"/>
</dbReference>
<name>A0A087CPH3_9BIFI</name>
<dbReference type="InterPro" id="IPR004474">
    <property type="entry name" value="LytR_CpsA_psr"/>
</dbReference>
<dbReference type="EMBL" id="JGZM01000011">
    <property type="protein sequence ID" value="KFI85173.1"/>
    <property type="molecule type" value="Genomic_DNA"/>
</dbReference>
<feature type="domain" description="Cell envelope-related transcriptional attenuator" evidence="3">
    <location>
        <begin position="117"/>
        <end position="262"/>
    </location>
</feature>
<protein>
    <submittedName>
        <fullName evidence="4">Transcriptional regulator containing cell envelope-related transcriptional attenuator domain</fullName>
    </submittedName>
</protein>
<evidence type="ECO:0000313" key="5">
    <source>
        <dbReference type="Proteomes" id="UP000029040"/>
    </source>
</evidence>
<feature type="transmembrane region" description="Helical" evidence="2">
    <location>
        <begin position="45"/>
        <end position="69"/>
    </location>
</feature>
<dbReference type="PANTHER" id="PTHR33392:SF6">
    <property type="entry name" value="POLYISOPRENYL-TEICHOIC ACID--PEPTIDOGLYCAN TEICHOIC ACID TRANSFERASE TAGU"/>
    <property type="match status" value="1"/>
</dbReference>
<evidence type="ECO:0000259" key="3">
    <source>
        <dbReference type="Pfam" id="PF03816"/>
    </source>
</evidence>
<proteinExistence type="inferred from homology"/>
<keyword evidence="2" id="KW-1133">Transmembrane helix</keyword>
<evidence type="ECO:0000256" key="1">
    <source>
        <dbReference type="ARBA" id="ARBA00006068"/>
    </source>
</evidence>
<comment type="similarity">
    <text evidence="1">Belongs to the LytR/CpsA/Psr (LCP) family.</text>
</comment>
<organism evidence="4 5">
    <name type="scientific">Bifidobacterium pullorum subsp. saeculare DSM 6531 = LMG 14934</name>
    <dbReference type="NCBI Taxonomy" id="1437611"/>
    <lineage>
        <taxon>Bacteria</taxon>
        <taxon>Bacillati</taxon>
        <taxon>Actinomycetota</taxon>
        <taxon>Actinomycetes</taxon>
        <taxon>Bifidobacteriales</taxon>
        <taxon>Bifidobacteriaceae</taxon>
        <taxon>Bifidobacterium</taxon>
    </lineage>
</organism>
<sequence>MIKHIRQRTIRGQMMSKTHVDNLQVPNHGARHVAPKTPKKRPWRAVVIALAVLLLLLVVLPGAAIMLFMKSLDSEISMPEEEREQVAEVLTPVEENNKPFYALIIGSDNRGNEAYGRSDSMMLARVDTENAQVDLISIPRDMQVSINGGSTPQKINAAYAMGGSSLMISTVSDFAGVPISHYIKVGFDGLEQLVDRLGGITVNVPESFSGGNGGVSLQAGEQTLNGEQALGFARERYQVQGGDFSRAQAQRIVLTAILKKMLEQPATEIPGLVQEFAAMISTDMSTMDLVELGMQFYGHEVTINTAGCPSYAFSQDGVSYVGVEYAEWQDMMRRVDAGMGPKGEGDIPAEQMENAQLGAASNALSPRDYAGLINQSLNSDDVIGNE</sequence>
<keyword evidence="2" id="KW-0812">Transmembrane</keyword>
<dbReference type="Gene3D" id="3.40.630.190">
    <property type="entry name" value="LCP protein"/>
    <property type="match status" value="1"/>
</dbReference>
<dbReference type="AlphaFoldDB" id="A0A087CPH3"/>
<dbReference type="NCBIfam" id="TIGR00350">
    <property type="entry name" value="lytR_cpsA_psr"/>
    <property type="match status" value="1"/>
</dbReference>
<keyword evidence="2" id="KW-0472">Membrane</keyword>